<evidence type="ECO:0000313" key="2">
    <source>
        <dbReference type="Proteomes" id="UP000886501"/>
    </source>
</evidence>
<evidence type="ECO:0000313" key="1">
    <source>
        <dbReference type="EMBL" id="KAF9646055.1"/>
    </source>
</evidence>
<dbReference type="Proteomes" id="UP000886501">
    <property type="component" value="Unassembled WGS sequence"/>
</dbReference>
<feature type="non-terminal residue" evidence="1">
    <location>
        <position position="58"/>
    </location>
</feature>
<organism evidence="1 2">
    <name type="scientific">Thelephora ganbajun</name>
    <name type="common">Ganba fungus</name>
    <dbReference type="NCBI Taxonomy" id="370292"/>
    <lineage>
        <taxon>Eukaryota</taxon>
        <taxon>Fungi</taxon>
        <taxon>Dikarya</taxon>
        <taxon>Basidiomycota</taxon>
        <taxon>Agaricomycotina</taxon>
        <taxon>Agaricomycetes</taxon>
        <taxon>Thelephorales</taxon>
        <taxon>Thelephoraceae</taxon>
        <taxon>Thelephora</taxon>
    </lineage>
</organism>
<keyword evidence="2" id="KW-1185">Reference proteome</keyword>
<dbReference type="EMBL" id="MU118069">
    <property type="protein sequence ID" value="KAF9646055.1"/>
    <property type="molecule type" value="Genomic_DNA"/>
</dbReference>
<comment type="caution">
    <text evidence="1">The sequence shown here is derived from an EMBL/GenBank/DDBJ whole genome shotgun (WGS) entry which is preliminary data.</text>
</comment>
<feature type="non-terminal residue" evidence="1">
    <location>
        <position position="1"/>
    </location>
</feature>
<gene>
    <name evidence="1" type="ORF">BDM02DRAFT_3061848</name>
</gene>
<proteinExistence type="predicted"/>
<name>A0ACB6Z8M0_THEGA</name>
<accession>A0ACB6Z8M0</accession>
<protein>
    <submittedName>
        <fullName evidence="1">Uncharacterized protein</fullName>
    </submittedName>
</protein>
<sequence length="58" mass="6282">CHGGQPCTISWLDDDKAPPLDAIKICYVTLYSGGQASQRLIQEVDPVDVSTTRSLAFT</sequence>
<reference evidence="1" key="2">
    <citation type="journal article" date="2020" name="Nat. Commun.">
        <title>Large-scale genome sequencing of mycorrhizal fungi provides insights into the early evolution of symbiotic traits.</title>
        <authorList>
            <person name="Miyauchi S."/>
            <person name="Kiss E."/>
            <person name="Kuo A."/>
            <person name="Drula E."/>
            <person name="Kohler A."/>
            <person name="Sanchez-Garcia M."/>
            <person name="Morin E."/>
            <person name="Andreopoulos B."/>
            <person name="Barry K.W."/>
            <person name="Bonito G."/>
            <person name="Buee M."/>
            <person name="Carver A."/>
            <person name="Chen C."/>
            <person name="Cichocki N."/>
            <person name="Clum A."/>
            <person name="Culley D."/>
            <person name="Crous P.W."/>
            <person name="Fauchery L."/>
            <person name="Girlanda M."/>
            <person name="Hayes R.D."/>
            <person name="Keri Z."/>
            <person name="LaButti K."/>
            <person name="Lipzen A."/>
            <person name="Lombard V."/>
            <person name="Magnuson J."/>
            <person name="Maillard F."/>
            <person name="Murat C."/>
            <person name="Nolan M."/>
            <person name="Ohm R.A."/>
            <person name="Pangilinan J."/>
            <person name="Pereira M.F."/>
            <person name="Perotto S."/>
            <person name="Peter M."/>
            <person name="Pfister S."/>
            <person name="Riley R."/>
            <person name="Sitrit Y."/>
            <person name="Stielow J.B."/>
            <person name="Szollosi G."/>
            <person name="Zifcakova L."/>
            <person name="Stursova M."/>
            <person name="Spatafora J.W."/>
            <person name="Tedersoo L."/>
            <person name="Vaario L.M."/>
            <person name="Yamada A."/>
            <person name="Yan M."/>
            <person name="Wang P."/>
            <person name="Xu J."/>
            <person name="Bruns T."/>
            <person name="Baldrian P."/>
            <person name="Vilgalys R."/>
            <person name="Dunand C."/>
            <person name="Henrissat B."/>
            <person name="Grigoriev I.V."/>
            <person name="Hibbett D."/>
            <person name="Nagy L.G."/>
            <person name="Martin F.M."/>
        </authorList>
    </citation>
    <scope>NUCLEOTIDE SEQUENCE</scope>
    <source>
        <strain evidence="1">P2</strain>
    </source>
</reference>
<reference evidence="1" key="1">
    <citation type="submission" date="2019-10" db="EMBL/GenBank/DDBJ databases">
        <authorList>
            <consortium name="DOE Joint Genome Institute"/>
            <person name="Kuo A."/>
            <person name="Miyauchi S."/>
            <person name="Kiss E."/>
            <person name="Drula E."/>
            <person name="Kohler A."/>
            <person name="Sanchez-Garcia M."/>
            <person name="Andreopoulos B."/>
            <person name="Barry K.W."/>
            <person name="Bonito G."/>
            <person name="Buee M."/>
            <person name="Carver A."/>
            <person name="Chen C."/>
            <person name="Cichocki N."/>
            <person name="Clum A."/>
            <person name="Culley D."/>
            <person name="Crous P.W."/>
            <person name="Fauchery L."/>
            <person name="Girlanda M."/>
            <person name="Hayes R."/>
            <person name="Keri Z."/>
            <person name="Labutti K."/>
            <person name="Lipzen A."/>
            <person name="Lombard V."/>
            <person name="Magnuson J."/>
            <person name="Maillard F."/>
            <person name="Morin E."/>
            <person name="Murat C."/>
            <person name="Nolan M."/>
            <person name="Ohm R."/>
            <person name="Pangilinan J."/>
            <person name="Pereira M."/>
            <person name="Perotto S."/>
            <person name="Peter M."/>
            <person name="Riley R."/>
            <person name="Sitrit Y."/>
            <person name="Stielow B."/>
            <person name="Szollosi G."/>
            <person name="Zifcakova L."/>
            <person name="Stursova M."/>
            <person name="Spatafora J.W."/>
            <person name="Tedersoo L."/>
            <person name="Vaario L.-M."/>
            <person name="Yamada A."/>
            <person name="Yan M."/>
            <person name="Wang P."/>
            <person name="Xu J."/>
            <person name="Bruns T."/>
            <person name="Baldrian P."/>
            <person name="Vilgalys R."/>
            <person name="Henrissat B."/>
            <person name="Grigoriev I.V."/>
            <person name="Hibbett D."/>
            <person name="Nagy L.G."/>
            <person name="Martin F.M."/>
        </authorList>
    </citation>
    <scope>NUCLEOTIDE SEQUENCE</scope>
    <source>
        <strain evidence="1">P2</strain>
    </source>
</reference>